<proteinExistence type="predicted"/>
<dbReference type="EMBL" id="CM042018">
    <property type="protein sequence ID" value="KAI3828408.1"/>
    <property type="molecule type" value="Genomic_DNA"/>
</dbReference>
<reference evidence="2" key="1">
    <citation type="journal article" date="2022" name="Mol. Ecol. Resour.">
        <title>The genomes of chicory, endive, great burdock and yacon provide insights into Asteraceae palaeo-polyploidization history and plant inulin production.</title>
        <authorList>
            <person name="Fan W."/>
            <person name="Wang S."/>
            <person name="Wang H."/>
            <person name="Wang A."/>
            <person name="Jiang F."/>
            <person name="Liu H."/>
            <person name="Zhao H."/>
            <person name="Xu D."/>
            <person name="Zhang Y."/>
        </authorList>
    </citation>
    <scope>NUCLEOTIDE SEQUENCE [LARGE SCALE GENOMIC DNA]</scope>
    <source>
        <strain evidence="2">cv. Yunnan</strain>
    </source>
</reference>
<keyword evidence="2" id="KW-1185">Reference proteome</keyword>
<name>A0ACB9K821_9ASTR</name>
<evidence type="ECO:0000313" key="1">
    <source>
        <dbReference type="EMBL" id="KAI3828408.1"/>
    </source>
</evidence>
<protein>
    <submittedName>
        <fullName evidence="1">Uncharacterized protein</fullName>
    </submittedName>
</protein>
<accession>A0ACB9K821</accession>
<sequence>MTGEHTPQGRLAQTLEGPVEISDMIELTPEGIRDNFPRLKELMNEYAKEARLQGVRVRLDYEEEPSITLTLASPEGENVVVTTEAGEIPISLPAGSLMNMAITNPATGFENMYNPFLHSFQWMDPRQFTPLLGGQSFPRGLGYQQFPWQFPSQPV</sequence>
<comment type="caution">
    <text evidence="1">The sequence shown here is derived from an EMBL/GenBank/DDBJ whole genome shotgun (WGS) entry which is preliminary data.</text>
</comment>
<organism evidence="1 2">
    <name type="scientific">Smallanthus sonchifolius</name>
    <dbReference type="NCBI Taxonomy" id="185202"/>
    <lineage>
        <taxon>Eukaryota</taxon>
        <taxon>Viridiplantae</taxon>
        <taxon>Streptophyta</taxon>
        <taxon>Embryophyta</taxon>
        <taxon>Tracheophyta</taxon>
        <taxon>Spermatophyta</taxon>
        <taxon>Magnoliopsida</taxon>
        <taxon>eudicotyledons</taxon>
        <taxon>Gunneridae</taxon>
        <taxon>Pentapetalae</taxon>
        <taxon>asterids</taxon>
        <taxon>campanulids</taxon>
        <taxon>Asterales</taxon>
        <taxon>Asteraceae</taxon>
        <taxon>Asteroideae</taxon>
        <taxon>Heliantheae alliance</taxon>
        <taxon>Millerieae</taxon>
        <taxon>Smallanthus</taxon>
    </lineage>
</organism>
<dbReference type="Proteomes" id="UP001056120">
    <property type="component" value="Linkage Group LG01"/>
</dbReference>
<reference evidence="1 2" key="2">
    <citation type="journal article" date="2022" name="Mol. Ecol. Resour.">
        <title>The genomes of chicory, endive, great burdock and yacon provide insights into Asteraceae paleo-polyploidization history and plant inulin production.</title>
        <authorList>
            <person name="Fan W."/>
            <person name="Wang S."/>
            <person name="Wang H."/>
            <person name="Wang A."/>
            <person name="Jiang F."/>
            <person name="Liu H."/>
            <person name="Zhao H."/>
            <person name="Xu D."/>
            <person name="Zhang Y."/>
        </authorList>
    </citation>
    <scope>NUCLEOTIDE SEQUENCE [LARGE SCALE GENOMIC DNA]</scope>
    <source>
        <strain evidence="2">cv. Yunnan</strain>
        <tissue evidence="1">Leaves</tissue>
    </source>
</reference>
<evidence type="ECO:0000313" key="2">
    <source>
        <dbReference type="Proteomes" id="UP001056120"/>
    </source>
</evidence>
<gene>
    <name evidence="1" type="ORF">L1987_02509</name>
</gene>